<gene>
    <name evidence="1" type="ORF">SDC9_67080</name>
</gene>
<accession>A0A644XWT4</accession>
<reference evidence="1" key="1">
    <citation type="submission" date="2019-08" db="EMBL/GenBank/DDBJ databases">
        <authorList>
            <person name="Kucharzyk K."/>
            <person name="Murdoch R.W."/>
            <person name="Higgins S."/>
            <person name="Loffler F."/>
        </authorList>
    </citation>
    <scope>NUCLEOTIDE SEQUENCE</scope>
</reference>
<sequence>MDFEAPDWRNLFSSNARRKRFRFCPVGYYLYHVAGRDGYAETRDDWHYQLYCAKFMLPLDAWNRRFFRAALREFYRPGGNPRKLPLPVLATGMMEREMLMLERGEHRRDPKLAAAILEVELGHLRLAEACGWARGELERMLALFAGSELPEYLSGVARFDFWPDEGPLRFELGRVGFLLAPDLVWRDGGRLGVLDCGAYATEQEKERTAELFRAYALSRRSLAPEVVRFGFYDPASGKLAGDAGSAEPFTAIFQALAGEAALWRDCLADQDAALPVGRWLHPRTEHCRQCRFFGLCRVEP</sequence>
<proteinExistence type="predicted"/>
<comment type="caution">
    <text evidence="1">The sequence shown here is derived from an EMBL/GenBank/DDBJ whole genome shotgun (WGS) entry which is preliminary data.</text>
</comment>
<dbReference type="EMBL" id="VSSQ01003429">
    <property type="protein sequence ID" value="MPM20645.1"/>
    <property type="molecule type" value="Genomic_DNA"/>
</dbReference>
<evidence type="ECO:0000313" key="1">
    <source>
        <dbReference type="EMBL" id="MPM20645.1"/>
    </source>
</evidence>
<protein>
    <submittedName>
        <fullName evidence="1">Uncharacterized protein</fullName>
    </submittedName>
</protein>
<dbReference type="AlphaFoldDB" id="A0A644XWT4"/>
<name>A0A644XWT4_9ZZZZ</name>
<organism evidence="1">
    <name type="scientific">bioreactor metagenome</name>
    <dbReference type="NCBI Taxonomy" id="1076179"/>
    <lineage>
        <taxon>unclassified sequences</taxon>
        <taxon>metagenomes</taxon>
        <taxon>ecological metagenomes</taxon>
    </lineage>
</organism>